<protein>
    <submittedName>
        <fullName evidence="1">Uncharacterized protein</fullName>
    </submittedName>
</protein>
<accession>A0AAE0ZS17</accession>
<organism evidence="1 2">
    <name type="scientific">Elysia crispata</name>
    <name type="common">lettuce slug</name>
    <dbReference type="NCBI Taxonomy" id="231223"/>
    <lineage>
        <taxon>Eukaryota</taxon>
        <taxon>Metazoa</taxon>
        <taxon>Spiralia</taxon>
        <taxon>Lophotrochozoa</taxon>
        <taxon>Mollusca</taxon>
        <taxon>Gastropoda</taxon>
        <taxon>Heterobranchia</taxon>
        <taxon>Euthyneura</taxon>
        <taxon>Panpulmonata</taxon>
        <taxon>Sacoglossa</taxon>
        <taxon>Placobranchoidea</taxon>
        <taxon>Plakobranchidae</taxon>
        <taxon>Elysia</taxon>
    </lineage>
</organism>
<evidence type="ECO:0000313" key="1">
    <source>
        <dbReference type="EMBL" id="KAK3773547.1"/>
    </source>
</evidence>
<proteinExistence type="predicted"/>
<comment type="caution">
    <text evidence="1">The sequence shown here is derived from an EMBL/GenBank/DDBJ whole genome shotgun (WGS) entry which is preliminary data.</text>
</comment>
<name>A0AAE0ZS17_9GAST</name>
<keyword evidence="2" id="KW-1185">Reference proteome</keyword>
<dbReference type="EMBL" id="JAWDGP010003531">
    <property type="protein sequence ID" value="KAK3773547.1"/>
    <property type="molecule type" value="Genomic_DNA"/>
</dbReference>
<sequence length="190" mass="20104">MPLKIFPLDREDATIHITPTSAILLRQSLPPQTALNPVLDRSYSTGMIHQAASNPDTLLDEHNYFATPTGLPSKCLLPTCYTSCAVSHGGWLTKLCAVSAVCHGGWLTKLCAVSAVCHGGWLTELWAVSAVCHGGWLTELWAVSAVCHGGWLTKLCAASAVCHGGWLTKLCAVGPVCQAGCLKPCGSQNH</sequence>
<evidence type="ECO:0000313" key="2">
    <source>
        <dbReference type="Proteomes" id="UP001283361"/>
    </source>
</evidence>
<gene>
    <name evidence="1" type="ORF">RRG08_022258</name>
</gene>
<dbReference type="Proteomes" id="UP001283361">
    <property type="component" value="Unassembled WGS sequence"/>
</dbReference>
<reference evidence="1" key="1">
    <citation type="journal article" date="2023" name="G3 (Bethesda)">
        <title>A reference genome for the long-term kleptoplast-retaining sea slug Elysia crispata morphotype clarki.</title>
        <authorList>
            <person name="Eastman K.E."/>
            <person name="Pendleton A.L."/>
            <person name="Shaikh M.A."/>
            <person name="Suttiyut T."/>
            <person name="Ogas R."/>
            <person name="Tomko P."/>
            <person name="Gavelis G."/>
            <person name="Widhalm J.R."/>
            <person name="Wisecaver J.H."/>
        </authorList>
    </citation>
    <scope>NUCLEOTIDE SEQUENCE</scope>
    <source>
        <strain evidence="1">ECLA1</strain>
    </source>
</reference>
<dbReference type="AlphaFoldDB" id="A0AAE0ZS17"/>